<dbReference type="EMBL" id="FMSH01000152">
    <property type="protein sequence ID" value="SCU75389.1"/>
    <property type="molecule type" value="Genomic_DNA"/>
</dbReference>
<organism evidence="3">
    <name type="scientific">Cupriavidus necator</name>
    <name type="common">Alcaligenes eutrophus</name>
    <name type="synonym">Ralstonia eutropha</name>
    <dbReference type="NCBI Taxonomy" id="106590"/>
    <lineage>
        <taxon>Bacteria</taxon>
        <taxon>Pseudomonadati</taxon>
        <taxon>Pseudomonadota</taxon>
        <taxon>Betaproteobacteria</taxon>
        <taxon>Burkholderiales</taxon>
        <taxon>Burkholderiaceae</taxon>
        <taxon>Cupriavidus</taxon>
    </lineage>
</organism>
<evidence type="ECO:0000256" key="2">
    <source>
        <dbReference type="SAM" id="SignalP"/>
    </source>
</evidence>
<keyword evidence="2" id="KW-0732">Signal</keyword>
<dbReference type="Gene3D" id="3.40.190.10">
    <property type="entry name" value="Periplasmic binding protein-like II"/>
    <property type="match status" value="1"/>
</dbReference>
<dbReference type="Pfam" id="PF03401">
    <property type="entry name" value="TctC"/>
    <property type="match status" value="1"/>
</dbReference>
<feature type="chain" id="PRO_5012227713" evidence="2">
    <location>
        <begin position="34"/>
        <end position="332"/>
    </location>
</feature>
<reference evidence="3" key="1">
    <citation type="submission" date="2016-09" db="EMBL/GenBank/DDBJ databases">
        <authorList>
            <person name="Capua I."/>
            <person name="De Benedictis P."/>
            <person name="Joannis T."/>
            <person name="Lombin L.H."/>
            <person name="Cattoli G."/>
        </authorList>
    </citation>
    <scope>NUCLEOTIDE SEQUENCE</scope>
    <source>
        <strain evidence="3">B9</strain>
    </source>
</reference>
<dbReference type="CDD" id="cd07012">
    <property type="entry name" value="PBP2_Bug_TTT"/>
    <property type="match status" value="1"/>
</dbReference>
<dbReference type="PANTHER" id="PTHR42928">
    <property type="entry name" value="TRICARBOXYLATE-BINDING PROTEIN"/>
    <property type="match status" value="1"/>
</dbReference>
<dbReference type="Gene3D" id="3.40.190.150">
    <property type="entry name" value="Bordetella uptake gene, domain 1"/>
    <property type="match status" value="1"/>
</dbReference>
<dbReference type="SUPFAM" id="SSF53850">
    <property type="entry name" value="Periplasmic binding protein-like II"/>
    <property type="match status" value="1"/>
</dbReference>
<proteinExistence type="inferred from homology"/>
<dbReference type="InterPro" id="IPR005064">
    <property type="entry name" value="BUG"/>
</dbReference>
<comment type="similarity">
    <text evidence="1">Belongs to the UPF0065 (bug) family.</text>
</comment>
<evidence type="ECO:0000313" key="3">
    <source>
        <dbReference type="EMBL" id="SCU75389.1"/>
    </source>
</evidence>
<feature type="signal peptide" evidence="2">
    <location>
        <begin position="1"/>
        <end position="33"/>
    </location>
</feature>
<dbReference type="InterPro" id="IPR042100">
    <property type="entry name" value="Bug_dom1"/>
</dbReference>
<dbReference type="PANTHER" id="PTHR42928:SF5">
    <property type="entry name" value="BLR1237 PROTEIN"/>
    <property type="match status" value="1"/>
</dbReference>
<sequence>MNANLYGNAARLSWLRMAGIALLAMLCSGVAHAAGYPDRPVTLVVPGPPGGSGDITARLLAKELAGSWGQPVLVENRPGGGGIVGVQALMRAPADGYTLMMGNTGVNAINYSLYPKLPYTPADMAGIADVLVFSNVLVVKADSPVRNVADLKRLASAQPGRLTFSSSGIGQTTHLSGELFKLRTGIDALHVPYKGANLGLAAVMSGEVAFMFDNLPSAEGQLRAGTVRALAVTGTERVPGLPQVPTMAQAGVDDFVVTGWFGLVARAGTPQPVIDAVHRSVAAILARKEFAQRLQQLGGRPGVLGPAAFDAFMRSERDQWGKAVKASGATAE</sequence>
<dbReference type="RefSeq" id="WP_340523815.1">
    <property type="nucleotide sequence ID" value="NZ_FMSH01000152.1"/>
</dbReference>
<dbReference type="PIRSF" id="PIRSF017082">
    <property type="entry name" value="YflP"/>
    <property type="match status" value="1"/>
</dbReference>
<dbReference type="AlphaFoldDB" id="A0A1K0IDJ7"/>
<protein>
    <submittedName>
        <fullName evidence="3">NagM-like protein</fullName>
    </submittedName>
</protein>
<accession>A0A1K0IDJ7</accession>
<name>A0A1K0IDJ7_CUPNE</name>
<evidence type="ECO:0000256" key="1">
    <source>
        <dbReference type="ARBA" id="ARBA00006987"/>
    </source>
</evidence>
<gene>
    <name evidence="3" type="ORF">CNECB9_2350011</name>
</gene>